<sequence>MATINIQWREHPLLQLQKGKHNSDRASQVNLASGATYNRKTSPQGICLPHRGGTSLSDKVYYGLRRPFTFRRRENTAAYFQQTRKKMPLQPLLESTCRTNCHKLLQMIVVLETKLLAGLPKQAEHSAEHRHGPPQHTADESCQPSESQQFVSVEEQAKTDRHTNRWHKQGARPKITRDIRLSRVSSIAAEASSTPDMAMTRRAKTGVLKHFEDLKLSRSSADHSQQGELTCFHVECASPPNMNGTHTPGQSMSDHRTSHQLQSRHVVDTSHKDTDNATQPQQALLMDTIPAEPCPLSSSQTDCDVLQQLQDSAPKDDFLVNSQESQDNIFQPPETPEPQPRSPDTLSLSPASPLLSFSQKMEELVYAGTRLSHSFAASPQISTKKRRAPQPPKPVGPAHPPPSSRALQPLPQRQSPNPPPSAVGEPKTTDNSSQ</sequence>
<evidence type="ECO:0000313" key="2">
    <source>
        <dbReference type="EMBL" id="KAL0148411.1"/>
    </source>
</evidence>
<dbReference type="Proteomes" id="UP001529510">
    <property type="component" value="Unassembled WGS sequence"/>
</dbReference>
<feature type="region of interest" description="Disordered" evidence="1">
    <location>
        <begin position="376"/>
        <end position="434"/>
    </location>
</feature>
<feature type="compositionally biased region" description="Polar residues" evidence="1">
    <location>
        <begin position="140"/>
        <end position="151"/>
    </location>
</feature>
<feature type="compositionally biased region" description="Basic and acidic residues" evidence="1">
    <location>
        <begin position="122"/>
        <end position="131"/>
    </location>
</feature>
<feature type="region of interest" description="Disordered" evidence="1">
    <location>
        <begin position="240"/>
        <end position="277"/>
    </location>
</feature>
<proteinExistence type="predicted"/>
<reference evidence="2 3" key="1">
    <citation type="submission" date="2024-05" db="EMBL/GenBank/DDBJ databases">
        <title>Genome sequencing and assembly of Indian major carp, Cirrhinus mrigala (Hamilton, 1822).</title>
        <authorList>
            <person name="Mohindra V."/>
            <person name="Chowdhury L.M."/>
            <person name="Lal K."/>
            <person name="Jena J.K."/>
        </authorList>
    </citation>
    <scope>NUCLEOTIDE SEQUENCE [LARGE SCALE GENOMIC DNA]</scope>
    <source>
        <strain evidence="2">CM1030</strain>
        <tissue evidence="2">Blood</tissue>
    </source>
</reference>
<organism evidence="2 3">
    <name type="scientific">Cirrhinus mrigala</name>
    <name type="common">Mrigala</name>
    <dbReference type="NCBI Taxonomy" id="683832"/>
    <lineage>
        <taxon>Eukaryota</taxon>
        <taxon>Metazoa</taxon>
        <taxon>Chordata</taxon>
        <taxon>Craniata</taxon>
        <taxon>Vertebrata</taxon>
        <taxon>Euteleostomi</taxon>
        <taxon>Actinopterygii</taxon>
        <taxon>Neopterygii</taxon>
        <taxon>Teleostei</taxon>
        <taxon>Ostariophysi</taxon>
        <taxon>Cypriniformes</taxon>
        <taxon>Cyprinidae</taxon>
        <taxon>Labeoninae</taxon>
        <taxon>Labeonini</taxon>
        <taxon>Cirrhinus</taxon>
    </lineage>
</organism>
<feature type="compositionally biased region" description="Polar residues" evidence="1">
    <location>
        <begin position="240"/>
        <end position="252"/>
    </location>
</feature>
<feature type="compositionally biased region" description="Pro residues" evidence="1">
    <location>
        <begin position="389"/>
        <end position="403"/>
    </location>
</feature>
<dbReference type="AlphaFoldDB" id="A0ABD0MIT1"/>
<accession>A0ABD0MIT1</accession>
<evidence type="ECO:0000256" key="1">
    <source>
        <dbReference type="SAM" id="MobiDB-lite"/>
    </source>
</evidence>
<feature type="region of interest" description="Disordered" evidence="1">
    <location>
        <begin position="121"/>
        <end position="179"/>
    </location>
</feature>
<feature type="region of interest" description="Disordered" evidence="1">
    <location>
        <begin position="326"/>
        <end position="352"/>
    </location>
</feature>
<comment type="caution">
    <text evidence="2">The sequence shown here is derived from an EMBL/GenBank/DDBJ whole genome shotgun (WGS) entry which is preliminary data.</text>
</comment>
<dbReference type="EMBL" id="JAMKFB020000705">
    <property type="protein sequence ID" value="KAL0148411.1"/>
    <property type="molecule type" value="Genomic_DNA"/>
</dbReference>
<protein>
    <submittedName>
        <fullName evidence="2">Uncharacterized protein</fullName>
    </submittedName>
</protein>
<feature type="compositionally biased region" description="Low complexity" evidence="1">
    <location>
        <begin position="342"/>
        <end position="352"/>
    </location>
</feature>
<evidence type="ECO:0000313" key="3">
    <source>
        <dbReference type="Proteomes" id="UP001529510"/>
    </source>
</evidence>
<name>A0ABD0MIT1_CIRMR</name>
<keyword evidence="3" id="KW-1185">Reference proteome</keyword>
<gene>
    <name evidence="2" type="ORF">M9458_056311</name>
</gene>
<feature type="compositionally biased region" description="Basic and acidic residues" evidence="1">
    <location>
        <begin position="265"/>
        <end position="275"/>
    </location>
</feature>